<dbReference type="InterPro" id="IPR036938">
    <property type="entry name" value="PAP2/HPO_sf"/>
</dbReference>
<feature type="transmembrane region" description="Helical" evidence="1">
    <location>
        <begin position="107"/>
        <end position="125"/>
    </location>
</feature>
<feature type="transmembrane region" description="Helical" evidence="1">
    <location>
        <begin position="23"/>
        <end position="45"/>
    </location>
</feature>
<evidence type="ECO:0000313" key="3">
    <source>
        <dbReference type="EMBL" id="CDX42820.1"/>
    </source>
</evidence>
<evidence type="ECO:0000313" key="4">
    <source>
        <dbReference type="Proteomes" id="UP000046373"/>
    </source>
</evidence>
<dbReference type="EMBL" id="CCNB01000043">
    <property type="protein sequence ID" value="CDX42820.1"/>
    <property type="molecule type" value="Genomic_DNA"/>
</dbReference>
<keyword evidence="1" id="KW-1133">Transmembrane helix</keyword>
<protein>
    <recommendedName>
        <fullName evidence="2">Inositolphosphotransferase Aur1/Ipt1 domain-containing protein</fullName>
    </recommendedName>
</protein>
<dbReference type="Proteomes" id="UP000046373">
    <property type="component" value="Unassembled WGS sequence"/>
</dbReference>
<feature type="domain" description="Inositolphosphotransferase Aur1/Ipt1" evidence="2">
    <location>
        <begin position="144"/>
        <end position="339"/>
    </location>
</feature>
<evidence type="ECO:0000256" key="1">
    <source>
        <dbReference type="SAM" id="Phobius"/>
    </source>
</evidence>
<sequence>MVGTVESVDDRPSVRLEPRLGAAFRYSIAQNGPFLLLVVIYIALWNGWQIVSTSSYQVHVFNRQFFTASLAFVCVSCLIRLLYLLVRRIPERPLLEVRNILRSDVPYLLLGFPILLVIPVFFDAYGQFKSSMHLWVPIYADPYLIQIDRWIFTVDAWSSFSLIADSPMAVKFIDRMYILWFAVMYCAVFSAAFMLKNPKRRFCFFATYFCSWVFLGNFLAIIFDSAGPCFYSYFYKADVFSQLCRRLQDLNDAGQPLITINAQRYLLDQYKNSTDAIGEGISAFPSLHVAMAALVAIFFYDINRVIGAMAIIFCAIIFIGSIVLGWHYAIDGIASLFAVPIFWRLSKWTWGRFPMLSVRMSI</sequence>
<evidence type="ECO:0000259" key="2">
    <source>
        <dbReference type="Pfam" id="PF14378"/>
    </source>
</evidence>
<name>A0A090FFS2_MESPL</name>
<proteinExistence type="predicted"/>
<reference evidence="3 4" key="1">
    <citation type="submission" date="2014-08" db="EMBL/GenBank/DDBJ databases">
        <authorList>
            <person name="Moulin Lionel"/>
        </authorList>
    </citation>
    <scope>NUCLEOTIDE SEQUENCE [LARGE SCALE GENOMIC DNA]</scope>
</reference>
<accession>A0A090FFS2</accession>
<dbReference type="GO" id="GO:0016020">
    <property type="term" value="C:membrane"/>
    <property type="evidence" value="ECO:0007669"/>
    <property type="project" value="UniProtKB-SubCell"/>
</dbReference>
<organism evidence="3 4">
    <name type="scientific">Mesorhizobium plurifarium</name>
    <dbReference type="NCBI Taxonomy" id="69974"/>
    <lineage>
        <taxon>Bacteria</taxon>
        <taxon>Pseudomonadati</taxon>
        <taxon>Pseudomonadota</taxon>
        <taxon>Alphaproteobacteria</taxon>
        <taxon>Hyphomicrobiales</taxon>
        <taxon>Phyllobacteriaceae</taxon>
        <taxon>Mesorhizobium</taxon>
    </lineage>
</organism>
<feature type="transmembrane region" description="Helical" evidence="1">
    <location>
        <begin position="281"/>
        <end position="300"/>
    </location>
</feature>
<dbReference type="SUPFAM" id="SSF48317">
    <property type="entry name" value="Acid phosphatase/Vanadium-dependent haloperoxidase"/>
    <property type="match status" value="1"/>
</dbReference>
<dbReference type="InterPro" id="IPR026841">
    <property type="entry name" value="Aur1/Ipt1"/>
</dbReference>
<feature type="transmembrane region" description="Helical" evidence="1">
    <location>
        <begin position="202"/>
        <end position="223"/>
    </location>
</feature>
<feature type="transmembrane region" description="Helical" evidence="1">
    <location>
        <begin position="65"/>
        <end position="86"/>
    </location>
</feature>
<feature type="transmembrane region" description="Helical" evidence="1">
    <location>
        <begin position="177"/>
        <end position="195"/>
    </location>
</feature>
<feature type="transmembrane region" description="Helical" evidence="1">
    <location>
        <begin position="305"/>
        <end position="326"/>
    </location>
</feature>
<dbReference type="Pfam" id="PF14378">
    <property type="entry name" value="PAP2_3"/>
    <property type="match status" value="1"/>
</dbReference>
<keyword evidence="1" id="KW-0472">Membrane</keyword>
<dbReference type="AlphaFoldDB" id="A0A090FFS2"/>
<keyword evidence="1" id="KW-0812">Transmembrane</keyword>
<gene>
    <name evidence="3" type="ORF">MPLDJ20_60006</name>
</gene>